<evidence type="ECO:0000259" key="5">
    <source>
        <dbReference type="PROSITE" id="PS50937"/>
    </source>
</evidence>
<comment type="caution">
    <text evidence="6">The sequence shown here is derived from an EMBL/GenBank/DDBJ whole genome shotgun (WGS) entry which is preliminary data.</text>
</comment>
<accession>A0ABP9DHL2</accession>
<dbReference type="InterPro" id="IPR009061">
    <property type="entry name" value="DNA-bd_dom_put_sf"/>
</dbReference>
<dbReference type="Gene3D" id="1.10.1660.10">
    <property type="match status" value="1"/>
</dbReference>
<evidence type="ECO:0000256" key="4">
    <source>
        <dbReference type="ARBA" id="ARBA00023163"/>
    </source>
</evidence>
<keyword evidence="4" id="KW-0804">Transcription</keyword>
<dbReference type="InterPro" id="IPR000551">
    <property type="entry name" value="MerR-type_HTH_dom"/>
</dbReference>
<evidence type="ECO:0000313" key="6">
    <source>
        <dbReference type="EMBL" id="GAA4846612.1"/>
    </source>
</evidence>
<evidence type="ECO:0000256" key="2">
    <source>
        <dbReference type="ARBA" id="ARBA00023125"/>
    </source>
</evidence>
<dbReference type="InterPro" id="IPR036244">
    <property type="entry name" value="TipA-like_antibiotic-bd"/>
</dbReference>
<dbReference type="PRINTS" id="PR00040">
    <property type="entry name" value="HTHMERR"/>
</dbReference>
<keyword evidence="1" id="KW-0805">Transcription regulation</keyword>
<feature type="domain" description="HTH merR-type" evidence="5">
    <location>
        <begin position="10"/>
        <end position="79"/>
    </location>
</feature>
<dbReference type="Pfam" id="PF07739">
    <property type="entry name" value="TipAS"/>
    <property type="match status" value="1"/>
</dbReference>
<dbReference type="InterPro" id="IPR012925">
    <property type="entry name" value="TipAS_dom"/>
</dbReference>
<sequence length="261" mass="28681">MREAATGPGQWPTAEVARMAGITARTLRHYDRIGLLPPARVAPNGYRYYGEQQLLRLQQILVLRALGVGLPEIGRILTDQVDELAALRGHHRRLLAERDRLDALAATVARTIAELDRSRKDGTPMTMINRPENLFEGVQPAVYRASLSDFPELAEAVEQRTAAMDPAEVEAGQRERTALMIRLAEHLAAGSPADADGVQAEIDGQYRSLAALRAVGAEEFRAIGRSCVDNEQWRAAYESIAPGLAAYQRDAIEAYASQRLT</sequence>
<keyword evidence="3" id="KW-0010">Activator</keyword>
<dbReference type="Proteomes" id="UP001501752">
    <property type="component" value="Unassembled WGS sequence"/>
</dbReference>
<dbReference type="PROSITE" id="PS00552">
    <property type="entry name" value="HTH_MERR_1"/>
    <property type="match status" value="1"/>
</dbReference>
<gene>
    <name evidence="6" type="ORF">GCM10023235_24150</name>
</gene>
<evidence type="ECO:0000256" key="1">
    <source>
        <dbReference type="ARBA" id="ARBA00023015"/>
    </source>
</evidence>
<proteinExistence type="predicted"/>
<keyword evidence="2" id="KW-0238">DNA-binding</keyword>
<dbReference type="CDD" id="cd01106">
    <property type="entry name" value="HTH_TipAL-Mta"/>
    <property type="match status" value="1"/>
</dbReference>
<reference evidence="7" key="1">
    <citation type="journal article" date="2019" name="Int. J. Syst. Evol. Microbiol.">
        <title>The Global Catalogue of Microorganisms (GCM) 10K type strain sequencing project: providing services to taxonomists for standard genome sequencing and annotation.</title>
        <authorList>
            <consortium name="The Broad Institute Genomics Platform"/>
            <consortium name="The Broad Institute Genome Sequencing Center for Infectious Disease"/>
            <person name="Wu L."/>
            <person name="Ma J."/>
        </authorList>
    </citation>
    <scope>NUCLEOTIDE SEQUENCE [LARGE SCALE GENOMIC DNA]</scope>
    <source>
        <strain evidence="7">JCM 13006</strain>
    </source>
</reference>
<dbReference type="EMBL" id="BAABIS010000001">
    <property type="protein sequence ID" value="GAA4846612.1"/>
    <property type="molecule type" value="Genomic_DNA"/>
</dbReference>
<dbReference type="SUPFAM" id="SSF46955">
    <property type="entry name" value="Putative DNA-binding domain"/>
    <property type="match status" value="1"/>
</dbReference>
<dbReference type="PANTHER" id="PTHR30204">
    <property type="entry name" value="REDOX-CYCLING DRUG-SENSING TRANSCRIPTIONAL ACTIVATOR SOXR"/>
    <property type="match status" value="1"/>
</dbReference>
<dbReference type="Gene3D" id="1.10.490.50">
    <property type="entry name" value="Antibiotic binding domain of TipA-like multidrug resistance regulators"/>
    <property type="match status" value="1"/>
</dbReference>
<dbReference type="PANTHER" id="PTHR30204:SF90">
    <property type="entry name" value="HTH-TYPE TRANSCRIPTIONAL ACTIVATOR MTA"/>
    <property type="match status" value="1"/>
</dbReference>
<organism evidence="6 7">
    <name type="scientific">Kitasatospora terrestris</name>
    <dbReference type="NCBI Taxonomy" id="258051"/>
    <lineage>
        <taxon>Bacteria</taxon>
        <taxon>Bacillati</taxon>
        <taxon>Actinomycetota</taxon>
        <taxon>Actinomycetes</taxon>
        <taxon>Kitasatosporales</taxon>
        <taxon>Streptomycetaceae</taxon>
        <taxon>Kitasatospora</taxon>
    </lineage>
</organism>
<keyword evidence="7" id="KW-1185">Reference proteome</keyword>
<dbReference type="InterPro" id="IPR047057">
    <property type="entry name" value="MerR_fam"/>
</dbReference>
<evidence type="ECO:0000256" key="3">
    <source>
        <dbReference type="ARBA" id="ARBA00023159"/>
    </source>
</evidence>
<dbReference type="SMART" id="SM00422">
    <property type="entry name" value="HTH_MERR"/>
    <property type="match status" value="1"/>
</dbReference>
<name>A0ABP9DHL2_9ACTN</name>
<protein>
    <submittedName>
        <fullName evidence="6">TipAS antibiotic-recognition domain-containing protein</fullName>
    </submittedName>
</protein>
<dbReference type="SUPFAM" id="SSF89082">
    <property type="entry name" value="Antibiotic binding domain of TipA-like multidrug resistance regulators"/>
    <property type="match status" value="1"/>
</dbReference>
<dbReference type="Pfam" id="PF13411">
    <property type="entry name" value="MerR_1"/>
    <property type="match status" value="1"/>
</dbReference>
<dbReference type="RefSeq" id="WP_345696805.1">
    <property type="nucleotide sequence ID" value="NZ_BAABIS010000001.1"/>
</dbReference>
<dbReference type="PROSITE" id="PS50937">
    <property type="entry name" value="HTH_MERR_2"/>
    <property type="match status" value="1"/>
</dbReference>
<evidence type="ECO:0000313" key="7">
    <source>
        <dbReference type="Proteomes" id="UP001501752"/>
    </source>
</evidence>